<keyword evidence="2" id="KW-1185">Reference proteome</keyword>
<sequence length="130" mass="15032">MLFVWFGAGGLRIFLLKNTWIVLKLVFYDENPFGKALSALEEITRGPPFSDINQLLCYINQLFWDINQLSSLLINLQVISTSERNISTEPSILSSFQCQIHGKRPFAFCRITDTQYINQLPQSPHTFQFK</sequence>
<reference evidence="1 2" key="1">
    <citation type="submission" date="2018-08" db="EMBL/GenBank/DDBJ databases">
        <title>Bacillus jemisoniae sp. nov., Bacillus chryseoplanitiae sp. nov., Bacillus resnikiae sp. nov., and Bacillus frankliniae sp. nov., isolated from Viking spacecraft and associated surfaces.</title>
        <authorList>
            <person name="Seuylemezian A."/>
            <person name="Vaishampayan P."/>
        </authorList>
    </citation>
    <scope>NUCLEOTIDE SEQUENCE [LARGE SCALE GENOMIC DNA]</scope>
    <source>
        <strain evidence="1 2">JJ-247</strain>
    </source>
</reference>
<accession>A0A398BFG6</accession>
<protein>
    <submittedName>
        <fullName evidence="1">Uncharacterized protein</fullName>
    </submittedName>
</protein>
<dbReference type="AlphaFoldDB" id="A0A398BFG6"/>
<proteinExistence type="predicted"/>
<evidence type="ECO:0000313" key="1">
    <source>
        <dbReference type="EMBL" id="RID86303.1"/>
    </source>
</evidence>
<dbReference type="EMBL" id="QWVT01000013">
    <property type="protein sequence ID" value="RID86303.1"/>
    <property type="molecule type" value="Genomic_DNA"/>
</dbReference>
<organism evidence="1 2">
    <name type="scientific">Mesobacillus zeae</name>
    <dbReference type="NCBI Taxonomy" id="1917180"/>
    <lineage>
        <taxon>Bacteria</taxon>
        <taxon>Bacillati</taxon>
        <taxon>Bacillota</taxon>
        <taxon>Bacilli</taxon>
        <taxon>Bacillales</taxon>
        <taxon>Bacillaceae</taxon>
        <taxon>Mesobacillus</taxon>
    </lineage>
</organism>
<comment type="caution">
    <text evidence="1">The sequence shown here is derived from an EMBL/GenBank/DDBJ whole genome shotgun (WGS) entry which is preliminary data.</text>
</comment>
<name>A0A398BFG6_9BACI</name>
<dbReference type="Proteomes" id="UP000265816">
    <property type="component" value="Unassembled WGS sequence"/>
</dbReference>
<gene>
    <name evidence="1" type="ORF">D1970_07195</name>
</gene>
<evidence type="ECO:0000313" key="2">
    <source>
        <dbReference type="Proteomes" id="UP000265816"/>
    </source>
</evidence>